<feature type="transmembrane region" description="Helical" evidence="6">
    <location>
        <begin position="42"/>
        <end position="60"/>
    </location>
</feature>
<keyword evidence="5 6" id="KW-0472">Membrane</keyword>
<evidence type="ECO:0000256" key="6">
    <source>
        <dbReference type="SAM" id="Phobius"/>
    </source>
</evidence>
<dbReference type="EMBL" id="FPAJ01000003">
    <property type="protein sequence ID" value="SFS86352.1"/>
    <property type="molecule type" value="Genomic_DNA"/>
</dbReference>
<evidence type="ECO:0000256" key="1">
    <source>
        <dbReference type="ARBA" id="ARBA00004651"/>
    </source>
</evidence>
<evidence type="ECO:0000256" key="2">
    <source>
        <dbReference type="ARBA" id="ARBA00022475"/>
    </source>
</evidence>
<gene>
    <name evidence="7" type="ORF">SAMN04488040_2153</name>
</gene>
<feature type="transmembrane region" description="Helical" evidence="6">
    <location>
        <begin position="139"/>
        <end position="160"/>
    </location>
</feature>
<proteinExistence type="predicted"/>
<keyword evidence="3 6" id="KW-0812">Transmembrane</keyword>
<keyword evidence="4 6" id="KW-1133">Transmembrane helix</keyword>
<dbReference type="RefSeq" id="WP_093916358.1">
    <property type="nucleotide sequence ID" value="NZ_FPAJ01000003.1"/>
</dbReference>
<evidence type="ECO:0000256" key="4">
    <source>
        <dbReference type="ARBA" id="ARBA00022989"/>
    </source>
</evidence>
<evidence type="ECO:0000313" key="7">
    <source>
        <dbReference type="EMBL" id="SFS86352.1"/>
    </source>
</evidence>
<feature type="transmembrane region" description="Helical" evidence="6">
    <location>
        <begin position="72"/>
        <end position="91"/>
    </location>
</feature>
<dbReference type="STRING" id="394264.SAMN04488040_2153"/>
<keyword evidence="2" id="KW-1003">Cell membrane</keyword>
<dbReference type="Proteomes" id="UP000199239">
    <property type="component" value="Unassembled WGS sequence"/>
</dbReference>
<feature type="transmembrane region" description="Helical" evidence="6">
    <location>
        <begin position="176"/>
        <end position="194"/>
    </location>
</feature>
<dbReference type="AlphaFoldDB" id="A0A1I6TAW3"/>
<organism evidence="7 8">
    <name type="scientific">Sulfitobacter marinus</name>
    <dbReference type="NCBI Taxonomy" id="394264"/>
    <lineage>
        <taxon>Bacteria</taxon>
        <taxon>Pseudomonadati</taxon>
        <taxon>Pseudomonadota</taxon>
        <taxon>Alphaproteobacteria</taxon>
        <taxon>Rhodobacterales</taxon>
        <taxon>Roseobacteraceae</taxon>
        <taxon>Sulfitobacter</taxon>
    </lineage>
</organism>
<comment type="subcellular location">
    <subcellularLocation>
        <location evidence="1">Cell membrane</location>
        <topology evidence="1">Multi-pass membrane protein</topology>
    </subcellularLocation>
</comment>
<dbReference type="PANTHER" id="PTHR30086">
    <property type="entry name" value="ARGININE EXPORTER PROTEIN ARGO"/>
    <property type="match status" value="1"/>
</dbReference>
<evidence type="ECO:0000256" key="5">
    <source>
        <dbReference type="ARBA" id="ARBA00023136"/>
    </source>
</evidence>
<dbReference type="OrthoDB" id="9812084at2"/>
<dbReference type="InterPro" id="IPR001123">
    <property type="entry name" value="LeuE-type"/>
</dbReference>
<protein>
    <submittedName>
        <fullName evidence="7">Threonine/homoserine/homoserine lactone efflux protein</fullName>
    </submittedName>
</protein>
<accession>A0A1I6TAW3</accession>
<dbReference type="GO" id="GO:0015171">
    <property type="term" value="F:amino acid transmembrane transporter activity"/>
    <property type="evidence" value="ECO:0007669"/>
    <property type="project" value="TreeGrafter"/>
</dbReference>
<feature type="transmembrane region" description="Helical" evidence="6">
    <location>
        <begin position="103"/>
        <end position="127"/>
    </location>
</feature>
<keyword evidence="8" id="KW-1185">Reference proteome</keyword>
<dbReference type="Pfam" id="PF01810">
    <property type="entry name" value="LysE"/>
    <property type="match status" value="1"/>
</dbReference>
<sequence>MEMLIALLLFLFPLAYSPGPGNIFFAATGARYGLRATLPANFGYHFATIILAGAVGLGFAAAMEQFPRLFDLIRVLGAAYVLYLAMTFLRAQSSDAALDGVPVGFVGGAALLVLNPKAYVIMTLMYSQFLPASADWTDVVWIAVIFTLNNFVAFLIWTILGERIALHFRDGRSARVLNICFGVTLASVAIWMLLG</sequence>
<reference evidence="8" key="1">
    <citation type="submission" date="2016-10" db="EMBL/GenBank/DDBJ databases">
        <authorList>
            <person name="Varghese N."/>
            <person name="Submissions S."/>
        </authorList>
    </citation>
    <scope>NUCLEOTIDE SEQUENCE [LARGE SCALE GENOMIC DNA]</scope>
    <source>
        <strain evidence="8">DSM 23422</strain>
    </source>
</reference>
<evidence type="ECO:0000313" key="8">
    <source>
        <dbReference type="Proteomes" id="UP000199239"/>
    </source>
</evidence>
<evidence type="ECO:0000256" key="3">
    <source>
        <dbReference type="ARBA" id="ARBA00022692"/>
    </source>
</evidence>
<name>A0A1I6TAW3_9RHOB</name>
<dbReference type="PANTHER" id="PTHR30086:SF20">
    <property type="entry name" value="ARGININE EXPORTER PROTEIN ARGO-RELATED"/>
    <property type="match status" value="1"/>
</dbReference>
<dbReference type="GO" id="GO:0005886">
    <property type="term" value="C:plasma membrane"/>
    <property type="evidence" value="ECO:0007669"/>
    <property type="project" value="UniProtKB-SubCell"/>
</dbReference>